<sequence>MKNSSMIQYLTEIKKLVDQIASAGSMIDSEDIILYILNGLPPAYQSFKTYIRNSPNPIRLENLYAMLISEEIHVSADVARQSSDSIQQTALYAGRGRGRRSRGSSTQNSSNANRSVQQQPAPICQICLKKGHTADACWHRMNANYIPSTNVSKQNTALMANPEASSGDWFIDSGASSHMTNAADNLSQPTSYNGSDGIFLGDGRNIPIAHSGTGILPTPNRKLFLSNLLHVPNISHNLLSISNLVKDNKISITFDPSGFVFKDLMTDQQLLQGPCSGGLYRLPKESVSPHPHTALQASNTSSSVWHDRLGHPHLRTLQRISRSDPTLRLFTFSKHCTTCVQCKNHKLPFEHSQSRTQTPLHIMHADVWGPSPVSSILGYRFFVLFIDDFSRYTWLFPLIHKSDVTDVFKHFTMLIENQLNHHIKILRTDGGTEFNNH</sequence>
<reference evidence="3 4" key="2">
    <citation type="journal article" date="2017" name="Nature">
        <title>The Apostasia genome and the evolution of orchids.</title>
        <authorList>
            <person name="Zhang G.Q."/>
            <person name="Liu K.W."/>
            <person name="Li Z."/>
            <person name="Lohaus R."/>
            <person name="Hsiao Y.Y."/>
            <person name="Niu S.C."/>
            <person name="Wang J.Y."/>
            <person name="Lin Y.C."/>
            <person name="Xu Q."/>
            <person name="Chen L.J."/>
            <person name="Yoshida K."/>
            <person name="Fujiwara S."/>
            <person name="Wang Z.W."/>
            <person name="Zhang Y.Q."/>
            <person name="Mitsuda N."/>
            <person name="Wang M."/>
            <person name="Liu G.H."/>
            <person name="Pecoraro L."/>
            <person name="Huang H.X."/>
            <person name="Xiao X.J."/>
            <person name="Lin M."/>
            <person name="Wu X.Y."/>
            <person name="Wu W.L."/>
            <person name="Chen Y.Y."/>
            <person name="Chang S.B."/>
            <person name="Sakamoto S."/>
            <person name="Ohme-Takagi M."/>
            <person name="Yagi M."/>
            <person name="Zeng S.J."/>
            <person name="Shen C.Y."/>
            <person name="Yeh C.M."/>
            <person name="Luo Y.B."/>
            <person name="Tsai W.C."/>
            <person name="Van de Peer Y."/>
            <person name="Liu Z.J."/>
        </authorList>
    </citation>
    <scope>NUCLEOTIDE SEQUENCE [LARGE SCALE GENOMIC DNA]</scope>
    <source>
        <tissue evidence="3">The whole plant</tissue>
    </source>
</reference>
<dbReference type="PANTHER" id="PTHR47481:SF31">
    <property type="entry name" value="OS01G0873500 PROTEIN"/>
    <property type="match status" value="1"/>
</dbReference>
<dbReference type="STRING" id="906689.A0A2I0WEX1"/>
<gene>
    <name evidence="3" type="ORF">MA16_Dca018976</name>
</gene>
<feature type="compositionally biased region" description="Polar residues" evidence="1">
    <location>
        <begin position="106"/>
        <end position="117"/>
    </location>
</feature>
<dbReference type="InterPro" id="IPR025724">
    <property type="entry name" value="GAG-pre-integrase_dom"/>
</dbReference>
<dbReference type="SUPFAM" id="SSF53098">
    <property type="entry name" value="Ribonuclease H-like"/>
    <property type="match status" value="1"/>
</dbReference>
<dbReference type="InterPro" id="IPR001584">
    <property type="entry name" value="Integrase_cat-core"/>
</dbReference>
<dbReference type="Pfam" id="PF14223">
    <property type="entry name" value="Retrotran_gag_2"/>
    <property type="match status" value="1"/>
</dbReference>
<dbReference type="PROSITE" id="PS50994">
    <property type="entry name" value="INTEGRASE"/>
    <property type="match status" value="1"/>
</dbReference>
<organism evidence="3 4">
    <name type="scientific">Dendrobium catenatum</name>
    <dbReference type="NCBI Taxonomy" id="906689"/>
    <lineage>
        <taxon>Eukaryota</taxon>
        <taxon>Viridiplantae</taxon>
        <taxon>Streptophyta</taxon>
        <taxon>Embryophyta</taxon>
        <taxon>Tracheophyta</taxon>
        <taxon>Spermatophyta</taxon>
        <taxon>Magnoliopsida</taxon>
        <taxon>Liliopsida</taxon>
        <taxon>Asparagales</taxon>
        <taxon>Orchidaceae</taxon>
        <taxon>Epidendroideae</taxon>
        <taxon>Malaxideae</taxon>
        <taxon>Dendrobiinae</taxon>
        <taxon>Dendrobium</taxon>
    </lineage>
</organism>
<proteinExistence type="predicted"/>
<keyword evidence="4" id="KW-1185">Reference proteome</keyword>
<feature type="domain" description="Integrase catalytic" evidence="2">
    <location>
        <begin position="355"/>
        <end position="437"/>
    </location>
</feature>
<dbReference type="InterPro" id="IPR036397">
    <property type="entry name" value="RNaseH_sf"/>
</dbReference>
<dbReference type="Pfam" id="PF22936">
    <property type="entry name" value="Pol_BBD"/>
    <property type="match status" value="1"/>
</dbReference>
<dbReference type="PANTHER" id="PTHR47481">
    <property type="match status" value="1"/>
</dbReference>
<protein>
    <submittedName>
        <fullName evidence="3">Retrovirus-related Pol polyprotein from transposon TNT 1-94</fullName>
    </submittedName>
</protein>
<dbReference type="GO" id="GO:0015074">
    <property type="term" value="P:DNA integration"/>
    <property type="evidence" value="ECO:0007669"/>
    <property type="project" value="InterPro"/>
</dbReference>
<dbReference type="Gene3D" id="3.30.420.10">
    <property type="entry name" value="Ribonuclease H-like superfamily/Ribonuclease H"/>
    <property type="match status" value="1"/>
</dbReference>
<dbReference type="InterPro" id="IPR054722">
    <property type="entry name" value="PolX-like_BBD"/>
</dbReference>
<evidence type="ECO:0000256" key="1">
    <source>
        <dbReference type="SAM" id="MobiDB-lite"/>
    </source>
</evidence>
<feature type="region of interest" description="Disordered" evidence="1">
    <location>
        <begin position="91"/>
        <end position="117"/>
    </location>
</feature>
<dbReference type="AlphaFoldDB" id="A0A2I0WEX1"/>
<name>A0A2I0WEX1_9ASPA</name>
<dbReference type="InterPro" id="IPR012337">
    <property type="entry name" value="RNaseH-like_sf"/>
</dbReference>
<evidence type="ECO:0000313" key="3">
    <source>
        <dbReference type="EMBL" id="PKU74189.1"/>
    </source>
</evidence>
<evidence type="ECO:0000313" key="4">
    <source>
        <dbReference type="Proteomes" id="UP000233837"/>
    </source>
</evidence>
<dbReference type="EMBL" id="KZ502683">
    <property type="protein sequence ID" value="PKU74189.1"/>
    <property type="molecule type" value="Genomic_DNA"/>
</dbReference>
<reference evidence="3 4" key="1">
    <citation type="journal article" date="2016" name="Sci. Rep.">
        <title>The Dendrobium catenatum Lindl. genome sequence provides insights into polysaccharide synthase, floral development and adaptive evolution.</title>
        <authorList>
            <person name="Zhang G.Q."/>
            <person name="Xu Q."/>
            <person name="Bian C."/>
            <person name="Tsai W.C."/>
            <person name="Yeh C.M."/>
            <person name="Liu K.W."/>
            <person name="Yoshida K."/>
            <person name="Zhang L.S."/>
            <person name="Chang S.B."/>
            <person name="Chen F."/>
            <person name="Shi Y."/>
            <person name="Su Y.Y."/>
            <person name="Zhang Y.Q."/>
            <person name="Chen L.J."/>
            <person name="Yin Y."/>
            <person name="Lin M."/>
            <person name="Huang H."/>
            <person name="Deng H."/>
            <person name="Wang Z.W."/>
            <person name="Zhu S.L."/>
            <person name="Zhao X."/>
            <person name="Deng C."/>
            <person name="Niu S.C."/>
            <person name="Huang J."/>
            <person name="Wang M."/>
            <person name="Liu G.H."/>
            <person name="Yang H.J."/>
            <person name="Xiao X.J."/>
            <person name="Hsiao Y.Y."/>
            <person name="Wu W.L."/>
            <person name="Chen Y.Y."/>
            <person name="Mitsuda N."/>
            <person name="Ohme-Takagi M."/>
            <person name="Luo Y.B."/>
            <person name="Van de Peer Y."/>
            <person name="Liu Z.J."/>
        </authorList>
    </citation>
    <scope>NUCLEOTIDE SEQUENCE [LARGE SCALE GENOMIC DNA]</scope>
    <source>
        <tissue evidence="3">The whole plant</tissue>
    </source>
</reference>
<evidence type="ECO:0000259" key="2">
    <source>
        <dbReference type="PROSITE" id="PS50994"/>
    </source>
</evidence>
<accession>A0A2I0WEX1</accession>
<dbReference type="Pfam" id="PF13976">
    <property type="entry name" value="gag_pre-integrs"/>
    <property type="match status" value="1"/>
</dbReference>
<dbReference type="Proteomes" id="UP000233837">
    <property type="component" value="Unassembled WGS sequence"/>
</dbReference>
<dbReference type="GO" id="GO:0003676">
    <property type="term" value="F:nucleic acid binding"/>
    <property type="evidence" value="ECO:0007669"/>
    <property type="project" value="InterPro"/>
</dbReference>